<dbReference type="PANTHER" id="PTHR12304">
    <property type="entry name" value="INOSINE-URIDINE PREFERRING NUCLEOSIDE HYDROLASE"/>
    <property type="match status" value="1"/>
</dbReference>
<keyword evidence="3" id="KW-0732">Signal</keyword>
<dbReference type="PROSITE" id="PS51257">
    <property type="entry name" value="PROKAR_LIPOPROTEIN"/>
    <property type="match status" value="1"/>
</dbReference>
<dbReference type="InterPro" id="IPR001910">
    <property type="entry name" value="Inosine/uridine_hydrolase_dom"/>
</dbReference>
<feature type="chain" id="PRO_5038927457" description="Inosine/uridine-preferring nucleoside hydrolase domain-containing protein" evidence="3">
    <location>
        <begin position="20"/>
        <end position="333"/>
    </location>
</feature>
<feature type="signal peptide" evidence="3">
    <location>
        <begin position="1"/>
        <end position="19"/>
    </location>
</feature>
<accession>A0A4Q4Z2E9</accession>
<name>A0A4Q4Z2E9_9ACTN</name>
<evidence type="ECO:0000256" key="3">
    <source>
        <dbReference type="SAM" id="SignalP"/>
    </source>
</evidence>
<dbReference type="Proteomes" id="UP000295198">
    <property type="component" value="Unassembled WGS sequence"/>
</dbReference>
<sequence length="333" mass="33541">MRRRLLAVGLTLLATVASGCTAPYDDDGEVTGLMGAAPAKADDAVPVVIDSDLAPDDLAAITYLVRHPRVDVVGITVPATGMVGCTDGLRLLADLFAAIESPSVPVACGTTERGKDGVPFPEEWCTGVVIDPGLPALGAVPWQPLREDAGAFLAQQARVHPGLHVVALGPLTELAALAADRPADYRRIAGVTTMAGAVGDGQDPGRGIGEWNAAADPAAFAAVLAGPVPVTVVPDGPVPQGVPDGLAAAPVVGRLGVDTMITSPAYWDLATAGVFATAGATADERTGAWTAEVTGTRGLLHQGAGSGRVRVVTGLDTHALDASYAAVFGTVDG</sequence>
<comment type="caution">
    <text evidence="5">The sequence shown here is derived from an EMBL/GenBank/DDBJ whole genome shotgun (WGS) entry which is preliminary data.</text>
</comment>
<keyword evidence="1" id="KW-0378">Hydrolase</keyword>
<proteinExistence type="predicted"/>
<evidence type="ECO:0000313" key="6">
    <source>
        <dbReference type="Proteomes" id="UP000295198"/>
    </source>
</evidence>
<dbReference type="InterPro" id="IPR036452">
    <property type="entry name" value="Ribo_hydro-like"/>
</dbReference>
<evidence type="ECO:0000256" key="2">
    <source>
        <dbReference type="ARBA" id="ARBA00023295"/>
    </source>
</evidence>
<organism evidence="5 6">
    <name type="scientific">Nocardioides guangzhouensis</name>
    <dbReference type="NCBI Taxonomy" id="2497878"/>
    <lineage>
        <taxon>Bacteria</taxon>
        <taxon>Bacillati</taxon>
        <taxon>Actinomycetota</taxon>
        <taxon>Actinomycetes</taxon>
        <taxon>Propionibacteriales</taxon>
        <taxon>Nocardioidaceae</taxon>
        <taxon>Nocardioides</taxon>
    </lineage>
</organism>
<dbReference type="Gene3D" id="3.90.245.10">
    <property type="entry name" value="Ribonucleoside hydrolase-like"/>
    <property type="match status" value="1"/>
</dbReference>
<evidence type="ECO:0000313" key="5">
    <source>
        <dbReference type="EMBL" id="RYP81061.1"/>
    </source>
</evidence>
<dbReference type="InterPro" id="IPR023186">
    <property type="entry name" value="IUNH"/>
</dbReference>
<gene>
    <name evidence="5" type="ORF">EKO23_24080</name>
</gene>
<dbReference type="AlphaFoldDB" id="A0A4Q4Z2E9"/>
<dbReference type="Pfam" id="PF01156">
    <property type="entry name" value="IU_nuc_hydro"/>
    <property type="match status" value="1"/>
</dbReference>
<dbReference type="OrthoDB" id="3779900at2"/>
<evidence type="ECO:0000259" key="4">
    <source>
        <dbReference type="Pfam" id="PF01156"/>
    </source>
</evidence>
<dbReference type="RefSeq" id="WP_134721029.1">
    <property type="nucleotide sequence ID" value="NZ_SDKM01000079.1"/>
</dbReference>
<reference evidence="5 6" key="1">
    <citation type="submission" date="2019-01" db="EMBL/GenBank/DDBJ databases">
        <title>Nocardioides guangzhouensis sp. nov., an actinobacterium isolated from soil.</title>
        <authorList>
            <person name="Fu Y."/>
            <person name="Cai Y."/>
            <person name="Lin Z."/>
            <person name="Chen P."/>
        </authorList>
    </citation>
    <scope>NUCLEOTIDE SEQUENCE [LARGE SCALE GENOMIC DNA]</scope>
    <source>
        <strain evidence="5 6">130</strain>
    </source>
</reference>
<keyword evidence="6" id="KW-1185">Reference proteome</keyword>
<dbReference type="GO" id="GO:0008477">
    <property type="term" value="F:purine nucleosidase activity"/>
    <property type="evidence" value="ECO:0007669"/>
    <property type="project" value="TreeGrafter"/>
</dbReference>
<dbReference type="SUPFAM" id="SSF53590">
    <property type="entry name" value="Nucleoside hydrolase"/>
    <property type="match status" value="1"/>
</dbReference>
<evidence type="ECO:0000256" key="1">
    <source>
        <dbReference type="ARBA" id="ARBA00022801"/>
    </source>
</evidence>
<dbReference type="GO" id="GO:0005829">
    <property type="term" value="C:cytosol"/>
    <property type="evidence" value="ECO:0007669"/>
    <property type="project" value="TreeGrafter"/>
</dbReference>
<dbReference type="GO" id="GO:0006152">
    <property type="term" value="P:purine nucleoside catabolic process"/>
    <property type="evidence" value="ECO:0007669"/>
    <property type="project" value="TreeGrafter"/>
</dbReference>
<protein>
    <recommendedName>
        <fullName evidence="4">Inosine/uridine-preferring nucleoside hydrolase domain-containing protein</fullName>
    </recommendedName>
</protein>
<dbReference type="PANTHER" id="PTHR12304:SF4">
    <property type="entry name" value="URIDINE NUCLEOSIDASE"/>
    <property type="match status" value="1"/>
</dbReference>
<dbReference type="EMBL" id="SDKM01000079">
    <property type="protein sequence ID" value="RYP81061.1"/>
    <property type="molecule type" value="Genomic_DNA"/>
</dbReference>
<keyword evidence="2" id="KW-0326">Glycosidase</keyword>
<feature type="domain" description="Inosine/uridine-preferring nucleoside hydrolase" evidence="4">
    <location>
        <begin position="47"/>
        <end position="234"/>
    </location>
</feature>